<dbReference type="PROSITE" id="PS50097">
    <property type="entry name" value="BTB"/>
    <property type="match status" value="1"/>
</dbReference>
<dbReference type="InterPro" id="IPR011333">
    <property type="entry name" value="SKP1/BTB/POZ_sf"/>
</dbReference>
<dbReference type="SUPFAM" id="SSF54695">
    <property type="entry name" value="POZ domain"/>
    <property type="match status" value="1"/>
</dbReference>
<keyword evidence="2" id="KW-0677">Repeat</keyword>
<name>A0AAW2KLY6_SESRA</name>
<dbReference type="Pfam" id="PF00651">
    <property type="entry name" value="BTB"/>
    <property type="match status" value="1"/>
</dbReference>
<dbReference type="GO" id="GO:0005737">
    <property type="term" value="C:cytoplasm"/>
    <property type="evidence" value="ECO:0007669"/>
    <property type="project" value="TreeGrafter"/>
</dbReference>
<dbReference type="EMBL" id="JACGWJ010000028">
    <property type="protein sequence ID" value="KAL0307344.1"/>
    <property type="molecule type" value="Genomic_DNA"/>
</dbReference>
<dbReference type="AlphaFoldDB" id="A0AAW2KLY6"/>
<dbReference type="InterPro" id="IPR000210">
    <property type="entry name" value="BTB/POZ_dom"/>
</dbReference>
<accession>A0AAW2KLY6</accession>
<evidence type="ECO:0000256" key="2">
    <source>
        <dbReference type="ARBA" id="ARBA00022737"/>
    </source>
</evidence>
<organism evidence="5">
    <name type="scientific">Sesamum radiatum</name>
    <name type="common">Black benniseed</name>
    <dbReference type="NCBI Taxonomy" id="300843"/>
    <lineage>
        <taxon>Eukaryota</taxon>
        <taxon>Viridiplantae</taxon>
        <taxon>Streptophyta</taxon>
        <taxon>Embryophyta</taxon>
        <taxon>Tracheophyta</taxon>
        <taxon>Spermatophyta</taxon>
        <taxon>Magnoliopsida</taxon>
        <taxon>eudicotyledons</taxon>
        <taxon>Gunneridae</taxon>
        <taxon>Pentapetalae</taxon>
        <taxon>asterids</taxon>
        <taxon>lamiids</taxon>
        <taxon>Lamiales</taxon>
        <taxon>Pedaliaceae</taxon>
        <taxon>Sesamum</taxon>
    </lineage>
</organism>
<feature type="domain" description="BTB" evidence="4">
    <location>
        <begin position="207"/>
        <end position="274"/>
    </location>
</feature>
<evidence type="ECO:0000256" key="1">
    <source>
        <dbReference type="ARBA" id="ARBA00004906"/>
    </source>
</evidence>
<gene>
    <name evidence="5" type="ORF">Sradi_6151700</name>
</gene>
<proteinExistence type="predicted"/>
<dbReference type="PANTHER" id="PTHR46231">
    <property type="entry name" value="ANKYRIN REPEAT AND BTB/POZ DOMAIN-CONTAINING PROTEIN 1"/>
    <property type="match status" value="1"/>
</dbReference>
<dbReference type="Gene3D" id="3.30.710.10">
    <property type="entry name" value="Potassium Channel Kv1.1, Chain A"/>
    <property type="match status" value="1"/>
</dbReference>
<reference evidence="5" key="1">
    <citation type="submission" date="2020-06" db="EMBL/GenBank/DDBJ databases">
        <authorList>
            <person name="Li T."/>
            <person name="Hu X."/>
            <person name="Zhang T."/>
            <person name="Song X."/>
            <person name="Zhang H."/>
            <person name="Dai N."/>
            <person name="Sheng W."/>
            <person name="Hou X."/>
            <person name="Wei L."/>
        </authorList>
    </citation>
    <scope>NUCLEOTIDE SEQUENCE</scope>
    <source>
        <strain evidence="5">G02</strain>
        <tissue evidence="5">Leaf</tissue>
    </source>
</reference>
<dbReference type="CDD" id="cd18186">
    <property type="entry name" value="BTB_POZ_ZBTB_KLHL-like"/>
    <property type="match status" value="1"/>
</dbReference>
<reference evidence="5" key="2">
    <citation type="journal article" date="2024" name="Plant">
        <title>Genomic evolution and insights into agronomic trait innovations of Sesamum species.</title>
        <authorList>
            <person name="Miao H."/>
            <person name="Wang L."/>
            <person name="Qu L."/>
            <person name="Liu H."/>
            <person name="Sun Y."/>
            <person name="Le M."/>
            <person name="Wang Q."/>
            <person name="Wei S."/>
            <person name="Zheng Y."/>
            <person name="Lin W."/>
            <person name="Duan Y."/>
            <person name="Cao H."/>
            <person name="Xiong S."/>
            <person name="Wang X."/>
            <person name="Wei L."/>
            <person name="Li C."/>
            <person name="Ma Q."/>
            <person name="Ju M."/>
            <person name="Zhao R."/>
            <person name="Li G."/>
            <person name="Mu C."/>
            <person name="Tian Q."/>
            <person name="Mei H."/>
            <person name="Zhang T."/>
            <person name="Gao T."/>
            <person name="Zhang H."/>
        </authorList>
    </citation>
    <scope>NUCLEOTIDE SEQUENCE</scope>
    <source>
        <strain evidence="5">G02</strain>
    </source>
</reference>
<evidence type="ECO:0000313" key="5">
    <source>
        <dbReference type="EMBL" id="KAL0307344.1"/>
    </source>
</evidence>
<dbReference type="InterPro" id="IPR044515">
    <property type="entry name" value="ABTB1"/>
</dbReference>
<dbReference type="PANTHER" id="PTHR46231:SF1">
    <property type="entry name" value="ANKYRIN REPEAT AND BTB_POZ DOMAIN-CONTAINING PROTEIN 1"/>
    <property type="match status" value="1"/>
</dbReference>
<comment type="caution">
    <text evidence="5">The sequence shown here is derived from an EMBL/GenBank/DDBJ whole genome shotgun (WGS) entry which is preliminary data.</text>
</comment>
<evidence type="ECO:0000259" key="4">
    <source>
        <dbReference type="PROSITE" id="PS50097"/>
    </source>
</evidence>
<protein>
    <submittedName>
        <fullName evidence="5">BTB/POZ domain-containing protein</fullName>
    </submittedName>
</protein>
<evidence type="ECO:0000256" key="3">
    <source>
        <dbReference type="ARBA" id="ARBA00023043"/>
    </source>
</evidence>
<keyword evidence="3" id="KW-0040">ANK repeat</keyword>
<dbReference type="GO" id="GO:0000151">
    <property type="term" value="C:ubiquitin ligase complex"/>
    <property type="evidence" value="ECO:0007669"/>
    <property type="project" value="TreeGrafter"/>
</dbReference>
<sequence>MSERIMTTAMSELDEIELEAEDFHSSLPLKKVPYGDVLRPPAPATSTVSAIYWTLASTLTLVTNGTPSPSTTRASLAISMLLACFSRVAPFAPSIPSTATDVTTLPSISRLEVAVDDMEDLLRICRVCKCHSLQSLLEKELVHQRHAEYKALRDIDNSQKRFILQGLSLPEEDRLPAALNRVLQISLANSSEDRAWRIMSDSEDDLADVCVRVEKKIFRCHQVVLASRSEYFKARLSRMKDFLEERDCLPDYTLPCLEEHDLSAEAFQKMIEYM</sequence>
<comment type="pathway">
    <text evidence="1">Protein modification; protein ubiquitination.</text>
</comment>